<proteinExistence type="predicted"/>
<dbReference type="EMBL" id="NWTN01000003">
    <property type="protein sequence ID" value="PRQ68094.1"/>
    <property type="molecule type" value="Genomic_DNA"/>
</dbReference>
<keyword evidence="1" id="KW-0472">Membrane</keyword>
<sequence length="84" mass="9945">MLFKMLSMRSRIEEKISRASLNLDRFSIVALIVHNVWIVWFFFFAFNTPNLHLINKLGFRVRVAAHGAETHRKKHKSPKLLKIQ</sequence>
<evidence type="ECO:0000313" key="3">
    <source>
        <dbReference type="Proteomes" id="UP000238163"/>
    </source>
</evidence>
<protein>
    <recommendedName>
        <fullName evidence="4">DUF3265 domain-containing protein</fullName>
    </recommendedName>
</protein>
<keyword evidence="3" id="KW-1185">Reference proteome</keyword>
<comment type="caution">
    <text evidence="2">The sequence shown here is derived from an EMBL/GenBank/DDBJ whole genome shotgun (WGS) entry which is preliminary data.</text>
</comment>
<reference evidence="2 3" key="2">
    <citation type="submission" date="2018-03" db="EMBL/GenBank/DDBJ databases">
        <title>Genetic Diversity and Phenotypic Plasticity of AHL Mediated Quorum Sensing in Environmental Strains of Vibrio mediterranei.</title>
        <authorList>
            <person name="Lantoine F."/>
            <person name="Vouve F."/>
        </authorList>
    </citation>
    <scope>NUCLEOTIDE SEQUENCE [LARGE SCALE GENOMIC DNA]</scope>
    <source>
        <strain evidence="2 3">17LN0615E</strain>
    </source>
</reference>
<reference evidence="2 3" key="1">
    <citation type="submission" date="2017-09" db="EMBL/GenBank/DDBJ databases">
        <authorList>
            <person name="Girard L."/>
            <person name="Lami R."/>
            <person name="Suzuki M."/>
            <person name="Baudart J."/>
        </authorList>
    </citation>
    <scope>NUCLEOTIDE SEQUENCE [LARGE SCALE GENOMIC DNA]</scope>
    <source>
        <strain evidence="2 3">17LN0615E</strain>
    </source>
</reference>
<dbReference type="Proteomes" id="UP000238163">
    <property type="component" value="Unassembled WGS sequence"/>
</dbReference>
<accession>A0ABX5DEG8</accession>
<organism evidence="2 3">
    <name type="scientific">Vibrio mediterranei</name>
    <dbReference type="NCBI Taxonomy" id="689"/>
    <lineage>
        <taxon>Bacteria</taxon>
        <taxon>Pseudomonadati</taxon>
        <taxon>Pseudomonadota</taxon>
        <taxon>Gammaproteobacteria</taxon>
        <taxon>Vibrionales</taxon>
        <taxon>Vibrionaceae</taxon>
        <taxon>Vibrio</taxon>
    </lineage>
</organism>
<keyword evidence="1" id="KW-0812">Transmembrane</keyword>
<evidence type="ECO:0008006" key="4">
    <source>
        <dbReference type="Google" id="ProtNLM"/>
    </source>
</evidence>
<feature type="transmembrane region" description="Helical" evidence="1">
    <location>
        <begin position="21"/>
        <end position="46"/>
    </location>
</feature>
<keyword evidence="1" id="KW-1133">Transmembrane helix</keyword>
<evidence type="ECO:0000256" key="1">
    <source>
        <dbReference type="SAM" id="Phobius"/>
    </source>
</evidence>
<gene>
    <name evidence="2" type="ORF">COR51_06450</name>
</gene>
<name>A0ABX5DEG8_9VIBR</name>
<evidence type="ECO:0000313" key="2">
    <source>
        <dbReference type="EMBL" id="PRQ68094.1"/>
    </source>
</evidence>